<comment type="similarity">
    <text evidence="2">Belongs to the flagella basal body rod proteins family.</text>
</comment>
<evidence type="ECO:0000259" key="7">
    <source>
        <dbReference type="Pfam" id="PF06429"/>
    </source>
</evidence>
<accession>A0A3N0UZE6</accession>
<reference evidence="8 9" key="1">
    <citation type="submission" date="2018-10" db="EMBL/GenBank/DDBJ databases">
        <authorList>
            <person name="Chen W.-M."/>
        </authorList>
    </citation>
    <scope>NUCLEOTIDE SEQUENCE [LARGE SCALE GENOMIC DNA]</scope>
    <source>
        <strain evidence="8 9">H-5</strain>
    </source>
</reference>
<dbReference type="GO" id="GO:0030694">
    <property type="term" value="C:bacterial-type flagellum basal body, rod"/>
    <property type="evidence" value="ECO:0007669"/>
    <property type="project" value="UniProtKB-UniRule"/>
</dbReference>
<dbReference type="RefSeq" id="WP_123237674.1">
    <property type="nucleotide sequence ID" value="NZ_RJVP01000004.1"/>
</dbReference>
<keyword evidence="8" id="KW-0966">Cell projection</keyword>
<protein>
    <recommendedName>
        <fullName evidence="3 6">Flagellar basal-body rod protein FlgC</fullName>
    </recommendedName>
</protein>
<dbReference type="EMBL" id="RJVP01000004">
    <property type="protein sequence ID" value="ROH85900.1"/>
    <property type="molecule type" value="Genomic_DNA"/>
</dbReference>
<keyword evidence="9" id="KW-1185">Reference proteome</keyword>
<gene>
    <name evidence="8" type="primary">flgC</name>
    <name evidence="8" type="ORF">ED236_09220</name>
</gene>
<dbReference type="InterPro" id="IPR010930">
    <property type="entry name" value="Flg_bb/hook_C_dom"/>
</dbReference>
<evidence type="ECO:0000256" key="2">
    <source>
        <dbReference type="ARBA" id="ARBA00009677"/>
    </source>
</evidence>
<proteinExistence type="inferred from homology"/>
<evidence type="ECO:0000313" key="9">
    <source>
        <dbReference type="Proteomes" id="UP000275137"/>
    </source>
</evidence>
<evidence type="ECO:0000256" key="5">
    <source>
        <dbReference type="ARBA" id="ARBA00025933"/>
    </source>
</evidence>
<keyword evidence="8" id="KW-0282">Flagellum</keyword>
<dbReference type="Pfam" id="PF06429">
    <property type="entry name" value="Flg_bbr_C"/>
    <property type="match status" value="1"/>
</dbReference>
<organism evidence="8 9">
    <name type="scientific">Pseudomethylobacillus aquaticus</name>
    <dbReference type="NCBI Taxonomy" id="2676064"/>
    <lineage>
        <taxon>Bacteria</taxon>
        <taxon>Pseudomonadati</taxon>
        <taxon>Pseudomonadota</taxon>
        <taxon>Betaproteobacteria</taxon>
        <taxon>Nitrosomonadales</taxon>
        <taxon>Methylophilaceae</taxon>
        <taxon>Pseudomethylobacillus</taxon>
    </lineage>
</organism>
<evidence type="ECO:0000256" key="6">
    <source>
        <dbReference type="RuleBase" id="RU362062"/>
    </source>
</evidence>
<dbReference type="GO" id="GO:0071978">
    <property type="term" value="P:bacterial-type flagellum-dependent swarming motility"/>
    <property type="evidence" value="ECO:0007669"/>
    <property type="project" value="TreeGrafter"/>
</dbReference>
<sequence length="142" mass="15249">MDFSYVSAISLAGMDVERARLDVAAINLANVHTTRAAYGGPFKPLKAFGVSTQKFSPAYSAIERSMMSVPDVRIQQSTVLPRFVQEPGHPDANEKGYVAYPGIDTVAEMVNMMTAVRSYEANVVAMNAAKAMAMKALEIGGV</sequence>
<keyword evidence="8" id="KW-0969">Cilium</keyword>
<dbReference type="InterPro" id="IPR006299">
    <property type="entry name" value="FlgC"/>
</dbReference>
<comment type="subunit">
    <text evidence="5 6">The basal body constitutes a major portion of the flagellar organelle and consists of four rings (L,P,S, and M) mounted on a central rod. The rod consists of about 26 subunits of FlgG in the distal portion, and FlgB, FlgC and FlgF are thought to build up the proximal portion of the rod with about 6 subunits each.</text>
</comment>
<feature type="domain" description="Flagellar basal-body/hook protein C-terminal" evidence="7">
    <location>
        <begin position="95"/>
        <end position="138"/>
    </location>
</feature>
<dbReference type="AlphaFoldDB" id="A0A3N0UZE6"/>
<name>A0A3N0UZE6_9PROT</name>
<keyword evidence="4 6" id="KW-0975">Bacterial flagellum</keyword>
<comment type="subcellular location">
    <subcellularLocation>
        <location evidence="1 6">Bacterial flagellum basal body</location>
    </subcellularLocation>
</comment>
<comment type="caution">
    <text evidence="8">The sequence shown here is derived from an EMBL/GenBank/DDBJ whole genome shotgun (WGS) entry which is preliminary data.</text>
</comment>
<evidence type="ECO:0000313" key="8">
    <source>
        <dbReference type="EMBL" id="ROH85900.1"/>
    </source>
</evidence>
<dbReference type="Proteomes" id="UP000275137">
    <property type="component" value="Unassembled WGS sequence"/>
</dbReference>
<evidence type="ECO:0000256" key="1">
    <source>
        <dbReference type="ARBA" id="ARBA00004117"/>
    </source>
</evidence>
<dbReference type="PANTHER" id="PTHR30435:SF2">
    <property type="entry name" value="FLAGELLAR BASAL-BODY ROD PROTEIN FLGC"/>
    <property type="match status" value="1"/>
</dbReference>
<evidence type="ECO:0000256" key="3">
    <source>
        <dbReference type="ARBA" id="ARBA00017941"/>
    </source>
</evidence>
<dbReference type="PANTHER" id="PTHR30435">
    <property type="entry name" value="FLAGELLAR PROTEIN"/>
    <property type="match status" value="1"/>
</dbReference>
<evidence type="ECO:0000256" key="4">
    <source>
        <dbReference type="ARBA" id="ARBA00023143"/>
    </source>
</evidence>
<dbReference type="NCBIfam" id="TIGR01395">
    <property type="entry name" value="FlgC"/>
    <property type="match status" value="1"/>
</dbReference>